<dbReference type="Gene3D" id="2.40.160.20">
    <property type="match status" value="1"/>
</dbReference>
<dbReference type="Proteomes" id="UP000315252">
    <property type="component" value="Unassembled WGS sequence"/>
</dbReference>
<evidence type="ECO:0000313" key="1">
    <source>
        <dbReference type="EMBL" id="TQV79952.1"/>
    </source>
</evidence>
<dbReference type="AlphaFoldDB" id="A0A545TRV8"/>
<dbReference type="Pfam" id="PF09411">
    <property type="entry name" value="PagL"/>
    <property type="match status" value="1"/>
</dbReference>
<evidence type="ECO:0000313" key="2">
    <source>
        <dbReference type="Proteomes" id="UP000315252"/>
    </source>
</evidence>
<accession>A0A545TRV8</accession>
<gene>
    <name evidence="1" type="ORF">FKG95_13005</name>
</gene>
<name>A0A545TRV8_9PROT</name>
<proteinExistence type="predicted"/>
<reference evidence="1 2" key="1">
    <citation type="submission" date="2019-06" db="EMBL/GenBank/DDBJ databases">
        <title>Whole genome sequence for Rhodospirillaceae sp. R148.</title>
        <authorList>
            <person name="Wang G."/>
        </authorList>
    </citation>
    <scope>NUCLEOTIDE SEQUENCE [LARGE SCALE GENOMIC DNA]</scope>
    <source>
        <strain evidence="1 2">R148</strain>
    </source>
</reference>
<protein>
    <submittedName>
        <fullName evidence="1">Acyloxyacyl hydrolase</fullName>
    </submittedName>
</protein>
<comment type="caution">
    <text evidence="1">The sequence shown here is derived from an EMBL/GenBank/DDBJ whole genome shotgun (WGS) entry which is preliminary data.</text>
</comment>
<keyword evidence="1" id="KW-0378">Hydrolase</keyword>
<keyword evidence="2" id="KW-1185">Reference proteome</keyword>
<sequence length="163" mass="17994">MSFTTEFASKAYAGEDDSALISFGVGYFDALRAVKDDDADDAADFRLEYRHDEKLWIFKPWAGVEVTSEGGIWGGAGILVDIYFGKNVVLTPNFGVGAFEEGSGLDLDSVIEFRSQIELAYRFEDRSRLGFAISHISNAGIGDENPGTEIATIYYHLPLEKLF</sequence>
<organism evidence="1 2">
    <name type="scientific">Denitrobaculum tricleocarpae</name>
    <dbReference type="NCBI Taxonomy" id="2591009"/>
    <lineage>
        <taxon>Bacteria</taxon>
        <taxon>Pseudomonadati</taxon>
        <taxon>Pseudomonadota</taxon>
        <taxon>Alphaproteobacteria</taxon>
        <taxon>Rhodospirillales</taxon>
        <taxon>Rhodospirillaceae</taxon>
        <taxon>Denitrobaculum</taxon>
    </lineage>
</organism>
<dbReference type="OrthoDB" id="6199047at2"/>
<dbReference type="GO" id="GO:0016787">
    <property type="term" value="F:hydrolase activity"/>
    <property type="evidence" value="ECO:0007669"/>
    <property type="project" value="UniProtKB-KW"/>
</dbReference>
<dbReference type="InterPro" id="IPR018550">
    <property type="entry name" value="Lipid-A_deacylase-rel"/>
</dbReference>
<dbReference type="EMBL" id="VHSH01000004">
    <property type="protein sequence ID" value="TQV79952.1"/>
    <property type="molecule type" value="Genomic_DNA"/>
</dbReference>